<dbReference type="PROSITE" id="PS51257">
    <property type="entry name" value="PROKAR_LIPOPROTEIN"/>
    <property type="match status" value="1"/>
</dbReference>
<reference evidence="1 2" key="1">
    <citation type="journal article" date="2015" name="Int. J. Syst. Evol. Microbiol.">
        <title>Methanoculleus taiwanensis sp. nov., a methanogen isolated from deep marine sediment at the deformation front area near Taiwan.</title>
        <authorList>
            <person name="Weng C.Y."/>
            <person name="Chen S.C."/>
            <person name="Lai M.C."/>
            <person name="Wu S.Y."/>
            <person name="Lin S."/>
            <person name="Yang T.F."/>
            <person name="Chen P.C."/>
        </authorList>
    </citation>
    <scope>NUCLEOTIDE SEQUENCE [LARGE SCALE GENOMIC DNA]</scope>
    <source>
        <strain evidence="1 2">CYW4</strain>
    </source>
</reference>
<dbReference type="RefSeq" id="WP_128693175.1">
    <property type="nucleotide sequence ID" value="NZ_LHQS01000001.1"/>
</dbReference>
<name>A0A498H720_9EURY</name>
<proteinExistence type="predicted"/>
<dbReference type="AlphaFoldDB" id="A0A498H720"/>
<evidence type="ECO:0000313" key="2">
    <source>
        <dbReference type="Proteomes" id="UP000290932"/>
    </source>
</evidence>
<dbReference type="EMBL" id="LHQS01000001">
    <property type="protein sequence ID" value="RXE57376.1"/>
    <property type="molecule type" value="Genomic_DNA"/>
</dbReference>
<evidence type="ECO:0008006" key="3">
    <source>
        <dbReference type="Google" id="ProtNLM"/>
    </source>
</evidence>
<organism evidence="1 2">
    <name type="scientific">Methanoculleus taiwanensis</name>
    <dbReference type="NCBI Taxonomy" id="1550565"/>
    <lineage>
        <taxon>Archaea</taxon>
        <taxon>Methanobacteriati</taxon>
        <taxon>Methanobacteriota</taxon>
        <taxon>Stenosarchaea group</taxon>
        <taxon>Methanomicrobia</taxon>
        <taxon>Methanomicrobiales</taxon>
        <taxon>Methanomicrobiaceae</taxon>
        <taxon>Methanoculleus</taxon>
    </lineage>
</organism>
<accession>A0A498H720</accession>
<evidence type="ECO:0000313" key="1">
    <source>
        <dbReference type="EMBL" id="RXE57376.1"/>
    </source>
</evidence>
<comment type="caution">
    <text evidence="1">The sequence shown here is derived from an EMBL/GenBank/DDBJ whole genome shotgun (WGS) entry which is preliminary data.</text>
</comment>
<gene>
    <name evidence="1" type="ORF">ABH15_04640</name>
</gene>
<protein>
    <recommendedName>
        <fullName evidence="3">Lipoprotein</fullName>
    </recommendedName>
</protein>
<dbReference type="Proteomes" id="UP000290932">
    <property type="component" value="Unassembled WGS sequence"/>
</dbReference>
<sequence>MKNRSLSILLILCILTSAVLSAGCTSTRSTALADEGARPEITRPDVTLPSGAAAVPTIDPATQAALEDLAVTAQDLAAAWNLESAVYEGSSVTVALRNTNGDTVTIRSTMYATDDEANEAYTAAKAQAGARTIPLTIPDESYGAIRGGTAEVGFVKSVVVTQTAYTAADGKVTLADATEIAKLAAGKMAA</sequence>
<keyword evidence="2" id="KW-1185">Reference proteome</keyword>